<keyword evidence="2" id="KW-1003">Cell membrane</keyword>
<dbReference type="GO" id="GO:0007635">
    <property type="term" value="P:chemosensory behavior"/>
    <property type="evidence" value="ECO:0007669"/>
    <property type="project" value="TreeGrafter"/>
</dbReference>
<dbReference type="GO" id="GO:0030424">
    <property type="term" value="C:axon"/>
    <property type="evidence" value="ECO:0007669"/>
    <property type="project" value="TreeGrafter"/>
</dbReference>
<dbReference type="Pfam" id="PF08395">
    <property type="entry name" value="7tm_7"/>
    <property type="match status" value="1"/>
</dbReference>
<protein>
    <recommendedName>
        <fullName evidence="10">Gustatory receptor</fullName>
    </recommendedName>
</protein>
<keyword evidence="4 7" id="KW-1133">Transmembrane helix</keyword>
<dbReference type="GO" id="GO:0008049">
    <property type="term" value="P:male courtship behavior"/>
    <property type="evidence" value="ECO:0007669"/>
    <property type="project" value="TreeGrafter"/>
</dbReference>
<dbReference type="GO" id="GO:0050909">
    <property type="term" value="P:sensory perception of taste"/>
    <property type="evidence" value="ECO:0007669"/>
    <property type="project" value="InterPro"/>
</dbReference>
<evidence type="ECO:0000256" key="3">
    <source>
        <dbReference type="ARBA" id="ARBA00022692"/>
    </source>
</evidence>
<dbReference type="AlphaFoldDB" id="A0AAD5LXE5"/>
<keyword evidence="3 7" id="KW-0812">Transmembrane</keyword>
<feature type="transmembrane region" description="Helical" evidence="7">
    <location>
        <begin position="74"/>
        <end position="99"/>
    </location>
</feature>
<evidence type="ECO:0000256" key="1">
    <source>
        <dbReference type="ARBA" id="ARBA00004651"/>
    </source>
</evidence>
<evidence type="ECO:0000313" key="9">
    <source>
        <dbReference type="Proteomes" id="UP000820818"/>
    </source>
</evidence>
<evidence type="ECO:0000256" key="5">
    <source>
        <dbReference type="ARBA" id="ARBA00023136"/>
    </source>
</evidence>
<name>A0AAD5LXE5_9CRUS</name>
<feature type="transmembrane region" description="Helical" evidence="7">
    <location>
        <begin position="126"/>
        <end position="146"/>
    </location>
</feature>
<feature type="transmembrane region" description="Helical" evidence="7">
    <location>
        <begin position="234"/>
        <end position="252"/>
    </location>
</feature>
<comment type="subcellular location">
    <subcellularLocation>
        <location evidence="1">Cell membrane</location>
        <topology evidence="1">Multi-pass membrane protein</topology>
    </subcellularLocation>
</comment>
<dbReference type="Proteomes" id="UP000820818">
    <property type="component" value="Linkage Group LG1"/>
</dbReference>
<evidence type="ECO:0000256" key="6">
    <source>
        <dbReference type="ARBA" id="ARBA00023170"/>
    </source>
</evidence>
<evidence type="ECO:0000256" key="4">
    <source>
        <dbReference type="ARBA" id="ARBA00022989"/>
    </source>
</evidence>
<keyword evidence="6" id="KW-0675">Receptor</keyword>
<dbReference type="GO" id="GO:0005886">
    <property type="term" value="C:plasma membrane"/>
    <property type="evidence" value="ECO:0007669"/>
    <property type="project" value="UniProtKB-SubCell"/>
</dbReference>
<feature type="transmembrane region" description="Helical" evidence="7">
    <location>
        <begin position="166"/>
        <end position="185"/>
    </location>
</feature>
<dbReference type="GO" id="GO:0030425">
    <property type="term" value="C:dendrite"/>
    <property type="evidence" value="ECO:0007669"/>
    <property type="project" value="TreeGrafter"/>
</dbReference>
<dbReference type="EMBL" id="WJBH02000001">
    <property type="protein sequence ID" value="KAI9565878.1"/>
    <property type="molecule type" value="Genomic_DNA"/>
</dbReference>
<dbReference type="PANTHER" id="PTHR21143">
    <property type="entry name" value="INVERTEBRATE GUSTATORY RECEPTOR"/>
    <property type="match status" value="1"/>
</dbReference>
<evidence type="ECO:0000256" key="2">
    <source>
        <dbReference type="ARBA" id="ARBA00022475"/>
    </source>
</evidence>
<evidence type="ECO:0008006" key="10">
    <source>
        <dbReference type="Google" id="ProtNLM"/>
    </source>
</evidence>
<dbReference type="InterPro" id="IPR013604">
    <property type="entry name" value="7TM_chemorcpt"/>
</dbReference>
<organism evidence="8 9">
    <name type="scientific">Daphnia sinensis</name>
    <dbReference type="NCBI Taxonomy" id="1820382"/>
    <lineage>
        <taxon>Eukaryota</taxon>
        <taxon>Metazoa</taxon>
        <taxon>Ecdysozoa</taxon>
        <taxon>Arthropoda</taxon>
        <taxon>Crustacea</taxon>
        <taxon>Branchiopoda</taxon>
        <taxon>Diplostraca</taxon>
        <taxon>Cladocera</taxon>
        <taxon>Anomopoda</taxon>
        <taxon>Daphniidae</taxon>
        <taxon>Daphnia</taxon>
        <taxon>Daphnia similis group</taxon>
    </lineage>
</organism>
<feature type="transmembrane region" description="Helical" evidence="7">
    <location>
        <begin position="35"/>
        <end position="54"/>
    </location>
</feature>
<accession>A0AAD5LXE5</accession>
<sequence>MGSFLKDIQPLLKLMQLFGLHFQFSEKLSIKRSFYFLRIYGAICLLLNISWHSYSTARFLNWSPRITLSTVNNFVDYFNFMLNITGSHVAMYLMTFGGLHEAHNSIQRLERVLGTQYNHKLRHSSWMAVAFVVSFVTTQLAVTVYNRERIKNWDDLLSLLLSDLGHAYPMMSYCLFFVSALALALHFQHVNSKLACYLERESKNSGELDGIRANHGLVCQAVDQLNGSFQTLSFIHVVFAFIGIVNTSFMLMTKSYFSLKIVPYHIESVARLGLLGYICDRVQSEALACLKTLANTSHVTGCSLLHQQQHVMFGGQILQTVPKFDVYGLFHLSRQLLPHLVGTTITYSVILYQFKAP</sequence>
<evidence type="ECO:0000313" key="8">
    <source>
        <dbReference type="EMBL" id="KAI9565878.1"/>
    </source>
</evidence>
<comment type="caution">
    <text evidence="8">The sequence shown here is derived from an EMBL/GenBank/DDBJ whole genome shotgun (WGS) entry which is preliminary data.</text>
</comment>
<reference evidence="8 9" key="1">
    <citation type="submission" date="2022-05" db="EMBL/GenBank/DDBJ databases">
        <title>A multi-omics perspective on studying reproductive biology in Daphnia sinensis.</title>
        <authorList>
            <person name="Jia J."/>
        </authorList>
    </citation>
    <scope>NUCLEOTIDE SEQUENCE [LARGE SCALE GENOMIC DNA]</scope>
    <source>
        <strain evidence="8 9">WSL</strain>
    </source>
</reference>
<dbReference type="GO" id="GO:0043025">
    <property type="term" value="C:neuronal cell body"/>
    <property type="evidence" value="ECO:0007669"/>
    <property type="project" value="TreeGrafter"/>
</dbReference>
<proteinExistence type="predicted"/>
<keyword evidence="9" id="KW-1185">Reference proteome</keyword>
<dbReference type="PANTHER" id="PTHR21143:SF133">
    <property type="entry name" value="GUSTATORY AND PHEROMONE RECEPTOR 32A-RELATED"/>
    <property type="match status" value="1"/>
</dbReference>
<gene>
    <name evidence="8" type="ORF">GHT06_009676</name>
</gene>
<keyword evidence="5 7" id="KW-0472">Membrane</keyword>
<evidence type="ECO:0000256" key="7">
    <source>
        <dbReference type="SAM" id="Phobius"/>
    </source>
</evidence>